<gene>
    <name evidence="1" type="ORF">DARMORV10_A06P25960.1</name>
</gene>
<protein>
    <submittedName>
        <fullName evidence="1">(rape) hypothetical protein</fullName>
    </submittedName>
</protein>
<dbReference type="AlphaFoldDB" id="A0A816SHQ8"/>
<name>A0A816SHQ8_BRANA</name>
<evidence type="ECO:0000313" key="1">
    <source>
        <dbReference type="EMBL" id="CAF2086745.1"/>
    </source>
</evidence>
<proteinExistence type="predicted"/>
<organism evidence="1">
    <name type="scientific">Brassica napus</name>
    <name type="common">Rape</name>
    <dbReference type="NCBI Taxonomy" id="3708"/>
    <lineage>
        <taxon>Eukaryota</taxon>
        <taxon>Viridiplantae</taxon>
        <taxon>Streptophyta</taxon>
        <taxon>Embryophyta</taxon>
        <taxon>Tracheophyta</taxon>
        <taxon>Spermatophyta</taxon>
        <taxon>Magnoliopsida</taxon>
        <taxon>eudicotyledons</taxon>
        <taxon>Gunneridae</taxon>
        <taxon>Pentapetalae</taxon>
        <taxon>rosids</taxon>
        <taxon>malvids</taxon>
        <taxon>Brassicales</taxon>
        <taxon>Brassicaceae</taxon>
        <taxon>Brassiceae</taxon>
        <taxon>Brassica</taxon>
    </lineage>
</organism>
<dbReference type="EMBL" id="HG994360">
    <property type="protein sequence ID" value="CAF2086745.1"/>
    <property type="molecule type" value="Genomic_DNA"/>
</dbReference>
<reference evidence="1" key="1">
    <citation type="submission" date="2021-01" db="EMBL/GenBank/DDBJ databases">
        <authorList>
            <consortium name="Genoscope - CEA"/>
            <person name="William W."/>
        </authorList>
    </citation>
    <scope>NUCLEOTIDE SEQUENCE</scope>
</reference>
<dbReference type="Proteomes" id="UP001295469">
    <property type="component" value="Chromosome A06"/>
</dbReference>
<sequence length="74" mass="7715">MGETDGEQVPAGGCVGARQCVLVGWSPDNPVCRSIRAQSLPAQSWSATLRLRGVPLSICVLSGRRPVASPLDPS</sequence>
<accession>A0A816SHQ8</accession>